<dbReference type="PANTHER" id="PTHR33630">
    <property type="entry name" value="CUTINASE RV1984C-RELATED-RELATED"/>
    <property type="match status" value="1"/>
</dbReference>
<dbReference type="EMBL" id="JAPQKS010000007">
    <property type="protein sequence ID" value="KAJ5219729.1"/>
    <property type="molecule type" value="Genomic_DNA"/>
</dbReference>
<evidence type="ECO:0000256" key="3">
    <source>
        <dbReference type="SAM" id="SignalP"/>
    </source>
</evidence>
<gene>
    <name evidence="4" type="ORF">N7468_008933</name>
</gene>
<dbReference type="OrthoDB" id="2586582at2759"/>
<sequence length="234" mass="24939">MFDKIFGAASVALIAIGAVQPSFAQSVAADDCATGVHAIIARGQGPGNPNSTLDVMVTLQDLILAQIPGSTSLGLPFNYNEENKFDSVYNGAHLMQSYVTEYHKSCPQSKMAVVGYSLIYVQGAVVMTDAVCGTSSLLLSPVAPLDASYNKFVIAAIAYGDETFFPLQKWDKGNCTLGLGQFPRLDPAECEPFADALQNYCDIGDSRCCGILPLDGDAPTTPTWQSTTRMWSTS</sequence>
<dbReference type="PANTHER" id="PTHR33630:SF9">
    <property type="entry name" value="CUTINASE 4"/>
    <property type="match status" value="1"/>
</dbReference>
<dbReference type="GO" id="GO:0017000">
    <property type="term" value="P:antibiotic biosynthetic process"/>
    <property type="evidence" value="ECO:0007669"/>
    <property type="project" value="UniProtKB-ARBA"/>
</dbReference>
<evidence type="ECO:0000256" key="1">
    <source>
        <dbReference type="ARBA" id="ARBA00022801"/>
    </source>
</evidence>
<dbReference type="Proteomes" id="UP001150941">
    <property type="component" value="Unassembled WGS sequence"/>
</dbReference>
<evidence type="ECO:0000313" key="4">
    <source>
        <dbReference type="EMBL" id="KAJ5219729.1"/>
    </source>
</evidence>
<evidence type="ECO:0008006" key="6">
    <source>
        <dbReference type="Google" id="ProtNLM"/>
    </source>
</evidence>
<dbReference type="InterPro" id="IPR029058">
    <property type="entry name" value="AB_hydrolase_fold"/>
</dbReference>
<dbReference type="InterPro" id="IPR000675">
    <property type="entry name" value="Cutinase/axe"/>
</dbReference>
<reference evidence="4" key="1">
    <citation type="submission" date="2022-11" db="EMBL/GenBank/DDBJ databases">
        <authorList>
            <person name="Petersen C."/>
        </authorList>
    </citation>
    <scope>NUCLEOTIDE SEQUENCE</scope>
    <source>
        <strain evidence="4">IBT 19713</strain>
    </source>
</reference>
<reference evidence="4" key="2">
    <citation type="journal article" date="2023" name="IMA Fungus">
        <title>Comparative genomic study of the Penicillium genus elucidates a diverse pangenome and 15 lateral gene transfer events.</title>
        <authorList>
            <person name="Petersen C."/>
            <person name="Sorensen T."/>
            <person name="Nielsen M.R."/>
            <person name="Sondergaard T.E."/>
            <person name="Sorensen J.L."/>
            <person name="Fitzpatrick D.A."/>
            <person name="Frisvad J.C."/>
            <person name="Nielsen K.L."/>
        </authorList>
    </citation>
    <scope>NUCLEOTIDE SEQUENCE</scope>
    <source>
        <strain evidence="4">IBT 19713</strain>
    </source>
</reference>
<dbReference type="RefSeq" id="XP_058326559.1">
    <property type="nucleotide sequence ID" value="XM_058478229.1"/>
</dbReference>
<dbReference type="GO" id="GO:0072330">
    <property type="term" value="P:monocarboxylic acid biosynthetic process"/>
    <property type="evidence" value="ECO:0007669"/>
    <property type="project" value="UniProtKB-ARBA"/>
</dbReference>
<proteinExistence type="predicted"/>
<comment type="caution">
    <text evidence="4">The sequence shown here is derived from an EMBL/GenBank/DDBJ whole genome shotgun (WGS) entry which is preliminary data.</text>
</comment>
<feature type="chain" id="PRO_5040773781" description="Cutinase" evidence="3">
    <location>
        <begin position="25"/>
        <end position="234"/>
    </location>
</feature>
<dbReference type="GeneID" id="83205532"/>
<dbReference type="AlphaFoldDB" id="A0A9W9NJE5"/>
<dbReference type="Gene3D" id="3.40.50.1820">
    <property type="entry name" value="alpha/beta hydrolase"/>
    <property type="match status" value="1"/>
</dbReference>
<evidence type="ECO:0000313" key="5">
    <source>
        <dbReference type="Proteomes" id="UP001150941"/>
    </source>
</evidence>
<feature type="signal peptide" evidence="3">
    <location>
        <begin position="1"/>
        <end position="24"/>
    </location>
</feature>
<keyword evidence="5" id="KW-1185">Reference proteome</keyword>
<accession>A0A9W9NJE5</accession>
<organism evidence="4 5">
    <name type="scientific">Penicillium chermesinum</name>
    <dbReference type="NCBI Taxonomy" id="63820"/>
    <lineage>
        <taxon>Eukaryota</taxon>
        <taxon>Fungi</taxon>
        <taxon>Dikarya</taxon>
        <taxon>Ascomycota</taxon>
        <taxon>Pezizomycotina</taxon>
        <taxon>Eurotiomycetes</taxon>
        <taxon>Eurotiomycetidae</taxon>
        <taxon>Eurotiales</taxon>
        <taxon>Aspergillaceae</taxon>
        <taxon>Penicillium</taxon>
    </lineage>
</organism>
<dbReference type="Pfam" id="PF01083">
    <property type="entry name" value="Cutinase"/>
    <property type="match status" value="1"/>
</dbReference>
<dbReference type="SUPFAM" id="SSF53474">
    <property type="entry name" value="alpha/beta-Hydrolases"/>
    <property type="match status" value="1"/>
</dbReference>
<keyword evidence="3" id="KW-0732">Signal</keyword>
<protein>
    <recommendedName>
        <fullName evidence="6">Cutinase</fullName>
    </recommendedName>
</protein>
<dbReference type="GO" id="GO:0052689">
    <property type="term" value="F:carboxylic ester hydrolase activity"/>
    <property type="evidence" value="ECO:0007669"/>
    <property type="project" value="UniProtKB-ARBA"/>
</dbReference>
<evidence type="ECO:0000256" key="2">
    <source>
        <dbReference type="ARBA" id="ARBA00023157"/>
    </source>
</evidence>
<dbReference type="SMART" id="SM01110">
    <property type="entry name" value="Cutinase"/>
    <property type="match status" value="1"/>
</dbReference>
<keyword evidence="1" id="KW-0378">Hydrolase</keyword>
<name>A0A9W9NJE5_9EURO</name>
<keyword evidence="2" id="KW-1015">Disulfide bond</keyword>